<dbReference type="GO" id="GO:0042613">
    <property type="term" value="C:MHC class II protein complex"/>
    <property type="evidence" value="ECO:0007669"/>
    <property type="project" value="InterPro"/>
</dbReference>
<sequence>LEQAKCECRIFNGTERVRYLNRNIHKREGGEPALPQRPGGVPGGDGTGVACHRVTITGFLRASQCSDE</sequence>
<feature type="non-terminal residue" evidence="1">
    <location>
        <position position="1"/>
    </location>
</feature>
<evidence type="ECO:0000313" key="1">
    <source>
        <dbReference type="EMBL" id="CBA12948.1"/>
    </source>
</evidence>
<dbReference type="Gene3D" id="3.10.320.10">
    <property type="entry name" value="Class II Histocompatibility Antigen, M Beta Chain, Chain B, domain 1"/>
    <property type="match status" value="1"/>
</dbReference>
<accession>D3UFD8</accession>
<feature type="non-terminal residue" evidence="1">
    <location>
        <position position="68"/>
    </location>
</feature>
<dbReference type="GO" id="GO:0019882">
    <property type="term" value="P:antigen processing and presentation"/>
    <property type="evidence" value="ECO:0007669"/>
    <property type="project" value="InterPro"/>
</dbReference>
<name>D3UFD8_MACFA</name>
<dbReference type="EMBL" id="FN433739">
    <property type="protein sequence ID" value="CBA12948.1"/>
    <property type="molecule type" value="Genomic_DNA"/>
</dbReference>
<dbReference type="InterPro" id="IPR014745">
    <property type="entry name" value="MHC_II_a/b_N"/>
</dbReference>
<proteinExistence type="predicted"/>
<gene>
    <name evidence="1" type="primary">Mafa-DRB6</name>
</gene>
<reference evidence="1" key="1">
    <citation type="journal article" date="2010" name="Immunogenetics">
        <title>Extensive DRB region diversity in cynomolgus macaques: recombination as a driving force.</title>
        <authorList>
            <person name="Doxiadis G.G."/>
            <person name="de Groot N."/>
            <person name="de Groot N.G."/>
            <person name="Rotmans G."/>
            <person name="de Vos-Rouweler A.J."/>
            <person name="Bontrop R.E."/>
        </authorList>
    </citation>
    <scope>NUCLEOTIDE SEQUENCE</scope>
    <source>
        <strain evidence="1">550</strain>
    </source>
</reference>
<protein>
    <submittedName>
        <fullName evidence="1">MHC class II antigen</fullName>
    </submittedName>
</protein>
<organism evidence="1">
    <name type="scientific">Macaca fascicularis</name>
    <name type="common">Crab-eating macaque</name>
    <name type="synonym">Cynomolgus monkey</name>
    <dbReference type="NCBI Taxonomy" id="9541"/>
    <lineage>
        <taxon>Eukaryota</taxon>
        <taxon>Metazoa</taxon>
        <taxon>Chordata</taxon>
        <taxon>Craniata</taxon>
        <taxon>Vertebrata</taxon>
        <taxon>Euteleostomi</taxon>
        <taxon>Mammalia</taxon>
        <taxon>Eutheria</taxon>
        <taxon>Euarchontoglires</taxon>
        <taxon>Primates</taxon>
        <taxon>Haplorrhini</taxon>
        <taxon>Catarrhini</taxon>
        <taxon>Cercopithecidae</taxon>
        <taxon>Cercopithecinae</taxon>
        <taxon>Macaca</taxon>
    </lineage>
</organism>
<dbReference type="AlphaFoldDB" id="D3UFD8"/>
<dbReference type="GO" id="GO:0006955">
    <property type="term" value="P:immune response"/>
    <property type="evidence" value="ECO:0007669"/>
    <property type="project" value="InterPro"/>
</dbReference>